<dbReference type="GO" id="GO:0004792">
    <property type="term" value="F:thiosulfate-cyanide sulfurtransferase activity"/>
    <property type="evidence" value="ECO:0007669"/>
    <property type="project" value="UniProtKB-EC"/>
</dbReference>
<dbReference type="EMBL" id="JAGKQH010000004">
    <property type="protein sequence ID" value="KAG6600347.1"/>
    <property type="molecule type" value="Genomic_DNA"/>
</dbReference>
<accession>A0AAV6NQW1</accession>
<feature type="domain" description="Ubiquitin-like protease family profile" evidence="10">
    <location>
        <begin position="11"/>
        <end position="170"/>
    </location>
</feature>
<dbReference type="CDD" id="cd01449">
    <property type="entry name" value="TST_Repeat_2"/>
    <property type="match status" value="1"/>
</dbReference>
<dbReference type="InterPro" id="IPR045078">
    <property type="entry name" value="TST/MPST-like"/>
</dbReference>
<evidence type="ECO:0000259" key="9">
    <source>
        <dbReference type="PROSITE" id="PS50206"/>
    </source>
</evidence>
<gene>
    <name evidence="11" type="primary">STR1</name>
    <name evidence="11" type="ORF">SDJN03_05580</name>
</gene>
<dbReference type="PROSITE" id="PS50600">
    <property type="entry name" value="ULP_PROTEASE"/>
    <property type="match status" value="1"/>
</dbReference>
<evidence type="ECO:0000256" key="3">
    <source>
        <dbReference type="ARBA" id="ARBA00022737"/>
    </source>
</evidence>
<keyword evidence="4" id="KW-0378">Hydrolase</keyword>
<keyword evidence="3" id="KW-0677">Repeat</keyword>
<reference evidence="11 12" key="1">
    <citation type="journal article" date="2021" name="Hortic Res">
        <title>The domestication of Cucurbita argyrosperma as revealed by the genome of its wild relative.</title>
        <authorList>
            <person name="Barrera-Redondo J."/>
            <person name="Sanchez-de la Vega G."/>
            <person name="Aguirre-Liguori J.A."/>
            <person name="Castellanos-Morales G."/>
            <person name="Gutierrez-Guerrero Y.T."/>
            <person name="Aguirre-Dugua X."/>
            <person name="Aguirre-Planter E."/>
            <person name="Tenaillon M.I."/>
            <person name="Lira-Saade R."/>
            <person name="Eguiarte L.E."/>
        </authorList>
    </citation>
    <scope>NUCLEOTIDE SEQUENCE [LARGE SCALE GENOMIC DNA]</scope>
    <source>
        <strain evidence="11">JBR-2021</strain>
    </source>
</reference>
<evidence type="ECO:0000313" key="11">
    <source>
        <dbReference type="EMBL" id="KAG6600347.1"/>
    </source>
</evidence>
<dbReference type="InterPro" id="IPR001307">
    <property type="entry name" value="Thiosulphate_STrfase_CS"/>
</dbReference>
<proteinExistence type="predicted"/>
<feature type="non-terminal residue" evidence="11">
    <location>
        <position position="1"/>
    </location>
</feature>
<keyword evidence="12" id="KW-1185">Reference proteome</keyword>
<dbReference type="GO" id="GO:0005739">
    <property type="term" value="C:mitochondrion"/>
    <property type="evidence" value="ECO:0007669"/>
    <property type="project" value="TreeGrafter"/>
</dbReference>
<protein>
    <recommendedName>
        <fullName evidence="8">Sulfurtransferase</fullName>
    </recommendedName>
</protein>
<keyword evidence="1" id="KW-0645">Protease</keyword>
<dbReference type="PANTHER" id="PTHR11364">
    <property type="entry name" value="THIOSULFATE SULFERTANSFERASE"/>
    <property type="match status" value="1"/>
</dbReference>
<dbReference type="SMART" id="SM00450">
    <property type="entry name" value="RHOD"/>
    <property type="match status" value="2"/>
</dbReference>
<evidence type="ECO:0000256" key="8">
    <source>
        <dbReference type="RuleBase" id="RU000507"/>
    </source>
</evidence>
<dbReference type="GO" id="GO:0008234">
    <property type="term" value="F:cysteine-type peptidase activity"/>
    <property type="evidence" value="ECO:0007669"/>
    <property type="project" value="InterPro"/>
</dbReference>
<evidence type="ECO:0000256" key="1">
    <source>
        <dbReference type="ARBA" id="ARBA00022670"/>
    </source>
</evidence>
<feature type="domain" description="Rhodanese" evidence="9">
    <location>
        <begin position="304"/>
        <end position="421"/>
    </location>
</feature>
<comment type="catalytic activity">
    <reaction evidence="6">
        <text>2-oxo-3-sulfanylpropanoate + [thioredoxin]-dithiol = [thioredoxin]-disulfide + hydrogen sulfide + pyruvate + H(+)</text>
        <dbReference type="Rhea" id="RHEA:21740"/>
        <dbReference type="Rhea" id="RHEA-COMP:10698"/>
        <dbReference type="Rhea" id="RHEA-COMP:10700"/>
        <dbReference type="ChEBI" id="CHEBI:15361"/>
        <dbReference type="ChEBI" id="CHEBI:15378"/>
        <dbReference type="ChEBI" id="CHEBI:29919"/>
        <dbReference type="ChEBI" id="CHEBI:29950"/>
        <dbReference type="ChEBI" id="CHEBI:50058"/>
        <dbReference type="ChEBI" id="CHEBI:57678"/>
        <dbReference type="EC" id="2.8.1.2"/>
    </reaction>
</comment>
<dbReference type="Proteomes" id="UP000685013">
    <property type="component" value="Chromosome 4"/>
</dbReference>
<dbReference type="InterPro" id="IPR001763">
    <property type="entry name" value="Rhodanese-like_dom"/>
</dbReference>
<dbReference type="GO" id="GO:0006508">
    <property type="term" value="P:proteolysis"/>
    <property type="evidence" value="ECO:0007669"/>
    <property type="project" value="UniProtKB-KW"/>
</dbReference>
<evidence type="ECO:0000256" key="2">
    <source>
        <dbReference type="ARBA" id="ARBA00022679"/>
    </source>
</evidence>
<dbReference type="FunFam" id="3.40.250.10:FF:000001">
    <property type="entry name" value="Sulfurtransferase"/>
    <property type="match status" value="1"/>
</dbReference>
<comment type="catalytic activity">
    <reaction evidence="5">
        <text>thiosulfate + hydrogen cyanide = thiocyanate + sulfite + 2 H(+)</text>
        <dbReference type="Rhea" id="RHEA:16881"/>
        <dbReference type="ChEBI" id="CHEBI:15378"/>
        <dbReference type="ChEBI" id="CHEBI:17359"/>
        <dbReference type="ChEBI" id="CHEBI:18022"/>
        <dbReference type="ChEBI" id="CHEBI:18407"/>
        <dbReference type="ChEBI" id="CHEBI:33542"/>
        <dbReference type="EC" id="2.8.1.1"/>
    </reaction>
</comment>
<dbReference type="PROSITE" id="PS50206">
    <property type="entry name" value="RHODANESE_3"/>
    <property type="match status" value="2"/>
</dbReference>
<name>A0AAV6NQW1_9ROSI</name>
<comment type="function">
    <text evidence="7">Catalyzes the transfer of a sulfur ion from a donor to cyanide or to other thiol compounds. Substrate preference is 3-mercaptopyruvate &gt; thiosulfate. Involved in embryo and seed development.</text>
</comment>
<evidence type="ECO:0000256" key="5">
    <source>
        <dbReference type="ARBA" id="ARBA00047549"/>
    </source>
</evidence>
<dbReference type="AlphaFoldDB" id="A0AAV6NQW1"/>
<dbReference type="NCBIfam" id="NF008557">
    <property type="entry name" value="PRK11493.1"/>
    <property type="match status" value="1"/>
</dbReference>
<evidence type="ECO:0000259" key="10">
    <source>
        <dbReference type="PROSITE" id="PS50600"/>
    </source>
</evidence>
<dbReference type="Pfam" id="PF02902">
    <property type="entry name" value="Peptidase_C48"/>
    <property type="match status" value="1"/>
</dbReference>
<comment type="caution">
    <text evidence="11">The sequence shown here is derived from an EMBL/GenBank/DDBJ whole genome shotgun (WGS) entry which is preliminary data.</text>
</comment>
<dbReference type="FunFam" id="3.40.250.10:FF:000019">
    <property type="entry name" value="Sulfurtransferase"/>
    <property type="match status" value="1"/>
</dbReference>
<dbReference type="GO" id="GO:0009793">
    <property type="term" value="P:embryo development ending in seed dormancy"/>
    <property type="evidence" value="ECO:0007669"/>
    <property type="project" value="UniProtKB-ARBA"/>
</dbReference>
<dbReference type="CDD" id="cd01448">
    <property type="entry name" value="TST_Repeat_1"/>
    <property type="match status" value="1"/>
</dbReference>
<evidence type="ECO:0000256" key="4">
    <source>
        <dbReference type="ARBA" id="ARBA00022801"/>
    </source>
</evidence>
<dbReference type="PANTHER" id="PTHR11364:SF27">
    <property type="entry name" value="SULFURTRANSFERASE"/>
    <property type="match status" value="1"/>
</dbReference>
<dbReference type="GO" id="GO:0016784">
    <property type="term" value="F:3-mercaptopyruvate sulfurtransferase activity"/>
    <property type="evidence" value="ECO:0007669"/>
    <property type="project" value="UniProtKB-EC"/>
</dbReference>
<evidence type="ECO:0000313" key="12">
    <source>
        <dbReference type="Proteomes" id="UP000685013"/>
    </source>
</evidence>
<organism evidence="11 12">
    <name type="scientific">Cucurbita argyrosperma subsp. sororia</name>
    <dbReference type="NCBI Taxonomy" id="37648"/>
    <lineage>
        <taxon>Eukaryota</taxon>
        <taxon>Viridiplantae</taxon>
        <taxon>Streptophyta</taxon>
        <taxon>Embryophyta</taxon>
        <taxon>Tracheophyta</taxon>
        <taxon>Spermatophyta</taxon>
        <taxon>Magnoliopsida</taxon>
        <taxon>eudicotyledons</taxon>
        <taxon>Gunneridae</taxon>
        <taxon>Pentapetalae</taxon>
        <taxon>rosids</taxon>
        <taxon>fabids</taxon>
        <taxon>Cucurbitales</taxon>
        <taxon>Cucurbitaceae</taxon>
        <taxon>Cucurbiteae</taxon>
        <taxon>Cucurbita</taxon>
    </lineage>
</organism>
<evidence type="ECO:0000256" key="6">
    <source>
        <dbReference type="ARBA" id="ARBA00050501"/>
    </source>
</evidence>
<sequence length="590" mass="66222">MDPKFLTYNGVVLRRSDVRSLEDCNYLNDAIIDFYFAYLFESYQSDDILLIPTSISFLLGNASDWDTFVATVESLNFHEKKLIFFTVNDNSNFSSSGGSHWSLLVYCRKRNLFMHYDSLHMMNNESAFAIYESVNSYISYDSAEFMECRALRQRNGYDRGLFKFDHFQNKDEICGSFKVVQSVNCKHVESNILSEMGFSGLPLFFTINLEIEMASTLLSKTLLVNRFIHSFSSPSGNTQIFTSVFSKKLFQFQANSTNVAYNPTRRFSSFMASSVSTHRAQFSSKSFTTDDPVVSPDWLHSNLKQPDLKVLDASWYMPDEQRNPIQEYQVAHIPGALFFDVDGVSDRTSKLPHMLPSEEAFAAVVSALGIDNKDGVVVYDGKGLFSAARVWWMFRVFGHDRIWVLDGGLPKWRTLGYDVESSASGDAILKATAASEAIERIYQGLAVGPITFQTKFQPHLVWDLEKIQENIAGRTHQHIDARSKARFDGTVPEPRKGIRSGHVPGSKCIPFAQMLDSSQSLLPADQLKKRFEQEGISLDSPVVTSCGTGVTACILALGLHRLGKQDVAVYDGSWSEWGAHSDTPVHTAAS</sequence>
<keyword evidence="2 8" id="KW-0808">Transferase</keyword>
<dbReference type="PROSITE" id="PS00683">
    <property type="entry name" value="RHODANESE_2"/>
    <property type="match status" value="1"/>
</dbReference>
<dbReference type="PROSITE" id="PS00380">
    <property type="entry name" value="RHODANESE_1"/>
    <property type="match status" value="1"/>
</dbReference>
<feature type="domain" description="Rhodanese" evidence="9">
    <location>
        <begin position="472"/>
        <end position="586"/>
    </location>
</feature>
<dbReference type="InterPro" id="IPR003653">
    <property type="entry name" value="Peptidase_C48_C"/>
</dbReference>
<dbReference type="Pfam" id="PF00581">
    <property type="entry name" value="Rhodanese"/>
    <property type="match status" value="2"/>
</dbReference>
<evidence type="ECO:0000256" key="7">
    <source>
        <dbReference type="ARBA" id="ARBA00054064"/>
    </source>
</evidence>